<gene>
    <name evidence="4" type="ORF">ENR64_11890</name>
</gene>
<accession>A0A7C3PF13</accession>
<dbReference type="Pfam" id="PF00583">
    <property type="entry name" value="Acetyltransf_1"/>
    <property type="match status" value="1"/>
</dbReference>
<evidence type="ECO:0000259" key="3">
    <source>
        <dbReference type="PROSITE" id="PS51186"/>
    </source>
</evidence>
<dbReference type="PROSITE" id="PS51186">
    <property type="entry name" value="GNAT"/>
    <property type="match status" value="1"/>
</dbReference>
<protein>
    <submittedName>
        <fullName evidence="4">N-acetyltransferase</fullName>
    </submittedName>
</protein>
<dbReference type="GO" id="GO:0016747">
    <property type="term" value="F:acyltransferase activity, transferring groups other than amino-acyl groups"/>
    <property type="evidence" value="ECO:0007669"/>
    <property type="project" value="InterPro"/>
</dbReference>
<dbReference type="AlphaFoldDB" id="A0A7C3PF13"/>
<proteinExistence type="predicted"/>
<dbReference type="InterPro" id="IPR050680">
    <property type="entry name" value="YpeA/RimI_acetyltransf"/>
</dbReference>
<dbReference type="CDD" id="cd04301">
    <property type="entry name" value="NAT_SF"/>
    <property type="match status" value="1"/>
</dbReference>
<name>A0A7C3PF13_9CYAN</name>
<keyword evidence="1 4" id="KW-0808">Transferase</keyword>
<dbReference type="SUPFAM" id="SSF55729">
    <property type="entry name" value="Acyl-CoA N-acyltransferases (Nat)"/>
    <property type="match status" value="1"/>
</dbReference>
<sequence>MNQTSENVNFLPMSLAQHDPKEVACLLYESSPELFTLMFGLSAIAYLTKFVQKSHNRYSHQYIQVAEINQYVVGIITLLPAVELNANADYDAVLNPAQRLWLKLVQRFLLPYVLQQSYPDNAFYIGNLAVVEACRNQGIGRQLLSQCIAEVANKSGTLFISVDVNNPRAQKLYESLGFRVATTKGIRLFGVVLGSRSLAWSIADESGQHEHHK</sequence>
<evidence type="ECO:0000256" key="2">
    <source>
        <dbReference type="ARBA" id="ARBA00023315"/>
    </source>
</evidence>
<dbReference type="PANTHER" id="PTHR43420:SF44">
    <property type="entry name" value="ACETYLTRANSFERASE YPEA"/>
    <property type="match status" value="1"/>
</dbReference>
<evidence type="ECO:0000313" key="4">
    <source>
        <dbReference type="EMBL" id="HFM98434.1"/>
    </source>
</evidence>
<dbReference type="EMBL" id="DSRU01000171">
    <property type="protein sequence ID" value="HFM98434.1"/>
    <property type="molecule type" value="Genomic_DNA"/>
</dbReference>
<dbReference type="InterPro" id="IPR000182">
    <property type="entry name" value="GNAT_dom"/>
</dbReference>
<dbReference type="InterPro" id="IPR016181">
    <property type="entry name" value="Acyl_CoA_acyltransferase"/>
</dbReference>
<keyword evidence="2" id="KW-0012">Acyltransferase</keyword>
<dbReference type="Gene3D" id="3.40.630.30">
    <property type="match status" value="1"/>
</dbReference>
<feature type="domain" description="N-acetyltransferase" evidence="3">
    <location>
        <begin position="8"/>
        <end position="205"/>
    </location>
</feature>
<organism evidence="4">
    <name type="scientific">Oscillatoriales cyanobacterium SpSt-418</name>
    <dbReference type="NCBI Taxonomy" id="2282169"/>
    <lineage>
        <taxon>Bacteria</taxon>
        <taxon>Bacillati</taxon>
        <taxon>Cyanobacteriota</taxon>
        <taxon>Cyanophyceae</taxon>
        <taxon>Oscillatoriophycideae</taxon>
        <taxon>Oscillatoriales</taxon>
    </lineage>
</organism>
<dbReference type="PANTHER" id="PTHR43420">
    <property type="entry name" value="ACETYLTRANSFERASE"/>
    <property type="match status" value="1"/>
</dbReference>
<evidence type="ECO:0000256" key="1">
    <source>
        <dbReference type="ARBA" id="ARBA00022679"/>
    </source>
</evidence>
<reference evidence="4" key="1">
    <citation type="journal article" date="2020" name="mSystems">
        <title>Genome- and Community-Level Interaction Insights into Carbon Utilization and Element Cycling Functions of Hydrothermarchaeota in Hydrothermal Sediment.</title>
        <authorList>
            <person name="Zhou Z."/>
            <person name="Liu Y."/>
            <person name="Xu W."/>
            <person name="Pan J."/>
            <person name="Luo Z.H."/>
            <person name="Li M."/>
        </authorList>
    </citation>
    <scope>NUCLEOTIDE SEQUENCE [LARGE SCALE GENOMIC DNA]</scope>
    <source>
        <strain evidence="4">SpSt-418</strain>
    </source>
</reference>
<comment type="caution">
    <text evidence="4">The sequence shown here is derived from an EMBL/GenBank/DDBJ whole genome shotgun (WGS) entry which is preliminary data.</text>
</comment>